<accession>A0A498JMY0</accession>
<evidence type="ECO:0000313" key="3">
    <source>
        <dbReference type="Proteomes" id="UP000290289"/>
    </source>
</evidence>
<reference evidence="2 3" key="1">
    <citation type="submission" date="2018-10" db="EMBL/GenBank/DDBJ databases">
        <title>A high-quality apple genome assembly.</title>
        <authorList>
            <person name="Hu J."/>
        </authorList>
    </citation>
    <scope>NUCLEOTIDE SEQUENCE [LARGE SCALE GENOMIC DNA]</scope>
    <source>
        <strain evidence="3">cv. HFTH1</strain>
        <tissue evidence="2">Young leaf</tissue>
    </source>
</reference>
<dbReference type="InterPro" id="IPR006476">
    <property type="entry name" value="CHP01589_pln"/>
</dbReference>
<keyword evidence="3" id="KW-1185">Reference proteome</keyword>
<dbReference type="EMBL" id="RDQH01000333">
    <property type="protein sequence ID" value="RXH95193.1"/>
    <property type="molecule type" value="Genomic_DNA"/>
</dbReference>
<name>A0A498JMY0_MALDO</name>
<feature type="compositionally biased region" description="Basic and acidic residues" evidence="1">
    <location>
        <begin position="25"/>
        <end position="35"/>
    </location>
</feature>
<evidence type="ECO:0000313" key="2">
    <source>
        <dbReference type="EMBL" id="RXH95193.1"/>
    </source>
</evidence>
<organism evidence="2 3">
    <name type="scientific">Malus domestica</name>
    <name type="common">Apple</name>
    <name type="synonym">Pyrus malus</name>
    <dbReference type="NCBI Taxonomy" id="3750"/>
    <lineage>
        <taxon>Eukaryota</taxon>
        <taxon>Viridiplantae</taxon>
        <taxon>Streptophyta</taxon>
        <taxon>Embryophyta</taxon>
        <taxon>Tracheophyta</taxon>
        <taxon>Spermatophyta</taxon>
        <taxon>Magnoliopsida</taxon>
        <taxon>eudicotyledons</taxon>
        <taxon>Gunneridae</taxon>
        <taxon>Pentapetalae</taxon>
        <taxon>rosids</taxon>
        <taxon>fabids</taxon>
        <taxon>Rosales</taxon>
        <taxon>Rosaceae</taxon>
        <taxon>Amygdaloideae</taxon>
        <taxon>Maleae</taxon>
        <taxon>Malus</taxon>
    </lineage>
</organism>
<dbReference type="Pfam" id="PF09713">
    <property type="entry name" value="A_thal_3526"/>
    <property type="match status" value="1"/>
</dbReference>
<gene>
    <name evidence="2" type="ORF">DVH24_024877</name>
</gene>
<dbReference type="PANTHER" id="PTHR31871">
    <property type="entry name" value="OS02G0137100 PROTEIN"/>
    <property type="match status" value="1"/>
</dbReference>
<evidence type="ECO:0000256" key="1">
    <source>
        <dbReference type="SAM" id="MobiDB-lite"/>
    </source>
</evidence>
<sequence length="341" mass="37934">MLPFSFLFIKFDACLVAEKRDKQKSTEKQFPHNDRQNGVSEVPTLDSGSVSISSNKSTKVTREDIEVVQNLIERCLRLYMNKNEVVDTLLDRARIEPGFTSLVLQKLEVENAEFFKAYYTRLKLKNQIVMYNRLLEQQYQLMKQQEPPEVPLPPMHNGMHYMPVNNLPMGYPVMQQPPFPSKGHHQINSMGTISSCHLVNGIPAQGNFHHMPLNLCQDGIKTEMVSSPVSVSNGQFPYTPSAISVLGADTSALDSAFPSHFTNLERFGIGADGGKLSGQAPWNFGLFDTAGWPNLPDLGALGNYSGSPFLPSDSDAMLDSPQQNDMVEEFFVDPGQGSQSE</sequence>
<dbReference type="AlphaFoldDB" id="A0A498JMY0"/>
<comment type="caution">
    <text evidence="2">The sequence shown here is derived from an EMBL/GenBank/DDBJ whole genome shotgun (WGS) entry which is preliminary data.</text>
</comment>
<dbReference type="PANTHER" id="PTHR31871:SF9">
    <property type="entry name" value="HELICASE WITH ZINC FINGER PROTEIN"/>
    <property type="match status" value="1"/>
</dbReference>
<feature type="region of interest" description="Disordered" evidence="1">
    <location>
        <begin position="25"/>
        <end position="55"/>
    </location>
</feature>
<protein>
    <submittedName>
        <fullName evidence="2">Uncharacterized protein</fullName>
    </submittedName>
</protein>
<feature type="compositionally biased region" description="Polar residues" evidence="1">
    <location>
        <begin position="46"/>
        <end position="55"/>
    </location>
</feature>
<dbReference type="Proteomes" id="UP000290289">
    <property type="component" value="Chromosome 7"/>
</dbReference>
<dbReference type="STRING" id="3750.A0A498JMY0"/>
<dbReference type="NCBIfam" id="TIGR01589">
    <property type="entry name" value="A_thal_3526"/>
    <property type="match status" value="1"/>
</dbReference>
<proteinExistence type="predicted"/>